<feature type="compositionally biased region" description="Polar residues" evidence="3">
    <location>
        <begin position="1"/>
        <end position="11"/>
    </location>
</feature>
<comment type="caution">
    <text evidence="5">The sequence shown here is derived from an EMBL/GenBank/DDBJ whole genome shotgun (WGS) entry which is preliminary data.</text>
</comment>
<evidence type="ECO:0000313" key="5">
    <source>
        <dbReference type="EMBL" id="CAG7558344.1"/>
    </source>
</evidence>
<dbReference type="PANTHER" id="PTHR31001:SF90">
    <property type="entry name" value="CENTROMERE DNA-BINDING PROTEIN COMPLEX CBF3 SUBUNIT B"/>
    <property type="match status" value="1"/>
</dbReference>
<dbReference type="Pfam" id="PF00172">
    <property type="entry name" value="Zn_clus"/>
    <property type="match status" value="1"/>
</dbReference>
<organism evidence="5 6">
    <name type="scientific">Fusarium equiseti</name>
    <name type="common">Fusarium scirpi</name>
    <dbReference type="NCBI Taxonomy" id="61235"/>
    <lineage>
        <taxon>Eukaryota</taxon>
        <taxon>Fungi</taxon>
        <taxon>Dikarya</taxon>
        <taxon>Ascomycota</taxon>
        <taxon>Pezizomycotina</taxon>
        <taxon>Sordariomycetes</taxon>
        <taxon>Hypocreomycetidae</taxon>
        <taxon>Hypocreales</taxon>
        <taxon>Nectriaceae</taxon>
        <taxon>Fusarium</taxon>
        <taxon>Fusarium incarnatum-equiseti species complex</taxon>
    </lineage>
</organism>
<dbReference type="GO" id="GO:0005634">
    <property type="term" value="C:nucleus"/>
    <property type="evidence" value="ECO:0007669"/>
    <property type="project" value="UniProtKB-SubCell"/>
</dbReference>
<evidence type="ECO:0000256" key="2">
    <source>
        <dbReference type="ARBA" id="ARBA00023242"/>
    </source>
</evidence>
<feature type="compositionally biased region" description="Low complexity" evidence="3">
    <location>
        <begin position="12"/>
        <end position="58"/>
    </location>
</feature>
<protein>
    <recommendedName>
        <fullName evidence="4">Zn(2)-C6 fungal-type domain-containing protein</fullName>
    </recommendedName>
</protein>
<evidence type="ECO:0000313" key="6">
    <source>
        <dbReference type="Proteomes" id="UP000693738"/>
    </source>
</evidence>
<dbReference type="SMART" id="SM00066">
    <property type="entry name" value="GAL4"/>
    <property type="match status" value="1"/>
</dbReference>
<gene>
    <name evidence="5" type="ORF">FEQUK3_LOCUS4062</name>
</gene>
<comment type="subcellular location">
    <subcellularLocation>
        <location evidence="1">Nucleus</location>
    </subcellularLocation>
</comment>
<feature type="region of interest" description="Disordered" evidence="3">
    <location>
        <begin position="1"/>
        <end position="66"/>
    </location>
</feature>
<sequence length="793" mass="89553">MAPSKTAQHARSSSVDQQSDSSSDNESKQMTSSNNNQLNQSGNAQQTQPMQPAGQQPQKKQKSSAPRVRLDMDLDMELQLKAKIQGDLELAVFLTESGKTSPRIRGFSLTSPNASLASHQSLREHDAAMKRHRSGEAIISTSRSVRQPVSCSECRKMKRRCDRNNPCSNCAQRQLECAYQRAESENTNTSTLEDRSSSVQVGDGGSSIPTEQVTINKEIFERLKRLEDTMFPVQTGSALPETTAQNLPHDAPALATPVQAAPAHATTTNTGHEYLVAQLPPLAKANLLLDHFAVTLHSTLCVLHIASARRHLNNAYNMMANNRGTPQTDELLLFFSIFAGACMAWTDELLLKLEATNAEVISDFDKYFHLAMAMADDSRKLVPQTVIAVVALANLSHVAINSDDVFPIKALTLRSRCYYMCRAMMIHRLDAPAEQEQRNKVDSNVSPNLIDLEVQRRVWWHLVATDWLTAFSGSSQEGVYTIMPKFMNVKKPDHADDITSGVMNLLYRPPAHMITDTAFLLQRIRLAEICREIIDALPSMTEDTIEQDYNLVYTLSEKLQNYSHSLPDYFQLDPSKAHNREIWRERPYIHWQRINLHLGLHARICRLNRPYHIESYANKEYFYSRTMSLASAHKVLEIRRMMDDPQTQSTFKAERYWAILHHVTTAAVTLAFDASLNPDKSGAEISRESAIKAYRTLERSRKDALYLTHGIEENMRKVVDSLLANNPMGRSTVPEPWKAPATVEEFAMCADYSHQLWTDFLANVPDTRMFDWGSLLKDVELDYEKAYGCTLEM</sequence>
<evidence type="ECO:0000256" key="3">
    <source>
        <dbReference type="SAM" id="MobiDB-lite"/>
    </source>
</evidence>
<dbReference type="InterPro" id="IPR001138">
    <property type="entry name" value="Zn2Cys6_DnaBD"/>
</dbReference>
<dbReference type="InterPro" id="IPR050613">
    <property type="entry name" value="Sec_Metabolite_Reg"/>
</dbReference>
<dbReference type="AlphaFoldDB" id="A0A8J2J123"/>
<dbReference type="GO" id="GO:0000981">
    <property type="term" value="F:DNA-binding transcription factor activity, RNA polymerase II-specific"/>
    <property type="evidence" value="ECO:0007669"/>
    <property type="project" value="InterPro"/>
</dbReference>
<dbReference type="PROSITE" id="PS00463">
    <property type="entry name" value="ZN2_CY6_FUNGAL_1"/>
    <property type="match status" value="1"/>
</dbReference>
<keyword evidence="2" id="KW-0539">Nucleus</keyword>
<dbReference type="CDD" id="cd12148">
    <property type="entry name" value="fungal_TF_MHR"/>
    <property type="match status" value="1"/>
</dbReference>
<accession>A0A8J2J123</accession>
<name>A0A8J2J123_FUSEQ</name>
<dbReference type="CDD" id="cd00067">
    <property type="entry name" value="GAL4"/>
    <property type="match status" value="1"/>
</dbReference>
<dbReference type="Proteomes" id="UP000693738">
    <property type="component" value="Unassembled WGS sequence"/>
</dbReference>
<dbReference type="GO" id="GO:0008270">
    <property type="term" value="F:zinc ion binding"/>
    <property type="evidence" value="ECO:0007669"/>
    <property type="project" value="InterPro"/>
</dbReference>
<dbReference type="PROSITE" id="PS50048">
    <property type="entry name" value="ZN2_CY6_FUNGAL_2"/>
    <property type="match status" value="1"/>
</dbReference>
<feature type="region of interest" description="Disordered" evidence="3">
    <location>
        <begin position="184"/>
        <end position="208"/>
    </location>
</feature>
<evidence type="ECO:0000259" key="4">
    <source>
        <dbReference type="PROSITE" id="PS50048"/>
    </source>
</evidence>
<dbReference type="PANTHER" id="PTHR31001">
    <property type="entry name" value="UNCHARACTERIZED TRANSCRIPTIONAL REGULATORY PROTEIN"/>
    <property type="match status" value="1"/>
</dbReference>
<evidence type="ECO:0000256" key="1">
    <source>
        <dbReference type="ARBA" id="ARBA00004123"/>
    </source>
</evidence>
<feature type="domain" description="Zn(2)-C6 fungal-type" evidence="4">
    <location>
        <begin position="150"/>
        <end position="179"/>
    </location>
</feature>
<reference evidence="5" key="1">
    <citation type="submission" date="2021-05" db="EMBL/GenBank/DDBJ databases">
        <authorList>
            <person name="Khan N."/>
        </authorList>
    </citation>
    <scope>NUCLEOTIDE SEQUENCE</scope>
</reference>
<proteinExistence type="predicted"/>
<dbReference type="EMBL" id="CAJSTJ010000123">
    <property type="protein sequence ID" value="CAG7558344.1"/>
    <property type="molecule type" value="Genomic_DNA"/>
</dbReference>